<gene>
    <name evidence="2" type="ORF">pclt_cds_765</name>
</gene>
<organism evidence="2 3">
    <name type="scientific">Pandoravirus celtis</name>
    <dbReference type="NCBI Taxonomy" id="2568002"/>
    <lineage>
        <taxon>Viruses</taxon>
        <taxon>Pandoravirus</taxon>
    </lineage>
</organism>
<name>A0A4D6EHR1_9VIRU</name>
<protein>
    <submittedName>
        <fullName evidence="2">Uncharacterized protein</fullName>
    </submittedName>
</protein>
<evidence type="ECO:0000313" key="3">
    <source>
        <dbReference type="Proteomes" id="UP001237152"/>
    </source>
</evidence>
<dbReference type="Proteomes" id="UP001237152">
    <property type="component" value="Segment"/>
</dbReference>
<dbReference type="EMBL" id="MK174290">
    <property type="protein sequence ID" value="QBZ81351.1"/>
    <property type="molecule type" value="Genomic_DNA"/>
</dbReference>
<feature type="region of interest" description="Disordered" evidence="1">
    <location>
        <begin position="1"/>
        <end position="47"/>
    </location>
</feature>
<sequence length="170" mass="18002">MGPLAVDGDARPDAVAPCIVGNPSPDPQRDPASVSTEPTPPGPMATWPKRPDAMAHCAVPTAVSTATATSTSANMTRTARPLGRCVWCSAPLSRPALSLGRDHGRCAPQEDQRSGDERGLLVLTYPDPVTSPDMFCIYRDYFEAGFLPVEERDRATITAILAEAALDLDG</sequence>
<proteinExistence type="predicted"/>
<reference evidence="2" key="1">
    <citation type="journal article" date="2019" name="Front. Microbiol.">
        <title>Pandoravirus Celtis Illustrates the Microevolution Processes at Work in the Giant Pandoraviridae Genomes.</title>
        <authorList>
            <person name="Legendre M."/>
            <person name="Alempic J.M."/>
            <person name="Philippe N."/>
            <person name="Lartigue A."/>
            <person name="Jeudy S."/>
            <person name="Poirot O."/>
            <person name="Ta N.T."/>
            <person name="Nin S."/>
            <person name="Coute Y."/>
            <person name="Abergel C."/>
            <person name="Claverie J.M."/>
        </authorList>
    </citation>
    <scope>NUCLEOTIDE SEQUENCE</scope>
</reference>
<evidence type="ECO:0000313" key="2">
    <source>
        <dbReference type="EMBL" id="QBZ81351.1"/>
    </source>
</evidence>
<accession>A0A4D6EHR1</accession>
<evidence type="ECO:0000256" key="1">
    <source>
        <dbReference type="SAM" id="MobiDB-lite"/>
    </source>
</evidence>